<feature type="transmembrane region" description="Helical" evidence="2">
    <location>
        <begin position="68"/>
        <end position="85"/>
    </location>
</feature>
<reference evidence="3 4" key="1">
    <citation type="submission" date="2018-12" db="EMBL/GenBank/DDBJ databases">
        <title>Unveiling genomic diversity among members of the Bifidobacterium pseudolongum species, a widely distributed gut commensal of the animal kingdom.</title>
        <authorList>
            <person name="Lugli G.A."/>
            <person name="Duranti S."/>
            <person name="Albert K."/>
            <person name="Mancabelli L."/>
            <person name="Napoli S."/>
            <person name="Viappiani A."/>
            <person name="Anzalone R."/>
            <person name="Longhi G."/>
            <person name="Milani C."/>
            <person name="Turroni F."/>
            <person name="Alessandri G."/>
            <person name="Sela D.A."/>
            <person name="Van Sinderen D."/>
            <person name="Ventura M."/>
        </authorList>
    </citation>
    <scope>NUCLEOTIDE SEQUENCE [LARGE SCALE GENOMIC DNA]</scope>
    <source>
        <strain evidence="3 4">2001B</strain>
    </source>
</reference>
<keyword evidence="2" id="KW-1133">Transmembrane helix</keyword>
<accession>A0A4Q5AWL5</accession>
<keyword evidence="2" id="KW-0812">Transmembrane</keyword>
<dbReference type="RefSeq" id="WP_242506374.1">
    <property type="nucleotide sequence ID" value="NZ_RYUY01000004.1"/>
</dbReference>
<evidence type="ECO:0000256" key="2">
    <source>
        <dbReference type="SAM" id="Phobius"/>
    </source>
</evidence>
<dbReference type="Proteomes" id="UP000293208">
    <property type="component" value="Unassembled WGS sequence"/>
</dbReference>
<comment type="caution">
    <text evidence="3">The sequence shown here is derived from an EMBL/GenBank/DDBJ whole genome shotgun (WGS) entry which is preliminary data.</text>
</comment>
<evidence type="ECO:0000256" key="1">
    <source>
        <dbReference type="SAM" id="MobiDB-lite"/>
    </source>
</evidence>
<sequence length="91" mass="9680">MSNETIDDTSHTYDDADQLLPDSLPGGGADPYRPVFDPTVRTIIYVVCLIAQIVSVVCLAYHYETLGATIATCAGLLAAGFGVAYNPSRKV</sequence>
<protein>
    <submittedName>
        <fullName evidence="3">DoxX</fullName>
    </submittedName>
</protein>
<dbReference type="EMBL" id="RYUY01000004">
    <property type="protein sequence ID" value="RYQ39400.1"/>
    <property type="molecule type" value="Genomic_DNA"/>
</dbReference>
<organism evidence="3 4">
    <name type="scientific">Bifidobacterium pseudolongum subsp. globosum</name>
    <dbReference type="NCBI Taxonomy" id="1690"/>
    <lineage>
        <taxon>Bacteria</taxon>
        <taxon>Bacillati</taxon>
        <taxon>Actinomycetota</taxon>
        <taxon>Actinomycetes</taxon>
        <taxon>Bifidobacteriales</taxon>
        <taxon>Bifidobacteriaceae</taxon>
        <taxon>Bifidobacterium</taxon>
    </lineage>
</organism>
<feature type="transmembrane region" description="Helical" evidence="2">
    <location>
        <begin position="43"/>
        <end position="62"/>
    </location>
</feature>
<name>A0A4Q5AWL5_9BIFI</name>
<gene>
    <name evidence="3" type="ORF">PG2001B_1141</name>
</gene>
<dbReference type="AlphaFoldDB" id="A0A4Q5AWL5"/>
<evidence type="ECO:0000313" key="3">
    <source>
        <dbReference type="EMBL" id="RYQ39400.1"/>
    </source>
</evidence>
<evidence type="ECO:0000313" key="4">
    <source>
        <dbReference type="Proteomes" id="UP000293208"/>
    </source>
</evidence>
<proteinExistence type="predicted"/>
<keyword evidence="2" id="KW-0472">Membrane</keyword>
<feature type="region of interest" description="Disordered" evidence="1">
    <location>
        <begin position="1"/>
        <end position="28"/>
    </location>
</feature>